<accession>A0A233VY11</accession>
<dbReference type="RefSeq" id="WP_094202762.1">
    <property type="nucleotide sequence ID" value="NZ_NDYI01000017.1"/>
</dbReference>
<keyword evidence="1" id="KW-0812">Transmembrane</keyword>
<name>A0A233VY11_FINMA</name>
<feature type="transmembrane region" description="Helical" evidence="1">
    <location>
        <begin position="12"/>
        <end position="32"/>
    </location>
</feature>
<evidence type="ECO:0000313" key="2">
    <source>
        <dbReference type="EMBL" id="OXZ37269.1"/>
    </source>
</evidence>
<evidence type="ECO:0008006" key="4">
    <source>
        <dbReference type="Google" id="ProtNLM"/>
    </source>
</evidence>
<evidence type="ECO:0000256" key="1">
    <source>
        <dbReference type="SAM" id="Phobius"/>
    </source>
</evidence>
<keyword evidence="1" id="KW-1133">Transmembrane helix</keyword>
<organism evidence="2 3">
    <name type="scientific">Finegoldia magna</name>
    <name type="common">Peptostreptococcus magnus</name>
    <dbReference type="NCBI Taxonomy" id="1260"/>
    <lineage>
        <taxon>Bacteria</taxon>
        <taxon>Bacillati</taxon>
        <taxon>Bacillota</taxon>
        <taxon>Tissierellia</taxon>
        <taxon>Tissierellales</taxon>
        <taxon>Peptoniphilaceae</taxon>
        <taxon>Finegoldia</taxon>
    </lineage>
</organism>
<protein>
    <recommendedName>
        <fullName evidence="4">Peptidase S41</fullName>
    </recommendedName>
</protein>
<dbReference type="Gene3D" id="3.90.226.10">
    <property type="entry name" value="2-enoyl-CoA Hydratase, Chain A, domain 1"/>
    <property type="match status" value="1"/>
</dbReference>
<comment type="caution">
    <text evidence="2">The sequence shown here is derived from an EMBL/GenBank/DDBJ whole genome shotgun (WGS) entry which is preliminary data.</text>
</comment>
<sequence>MHQIKKMNQKKKIVKLVVVMIFIITTTSFKYIDKFDEDTTRMYISNENINKLETVDINPQDKIDIEEYKEIMKEFRDFMVENHILFDNISREEFKRECNVLINNAKTKSLLDMQYDMKLLMAKLGQGHVQVISDYENSYSNIILEKFRDGYYVFASSQNDIIGSQVLEINGINIDEVIKRISNYVSGENESFRNKVACQNIIMMNLLRKENITKDDNIMLTLKNDNNKYHYDIKSSDFPKIKVNKIEVNNKEFFTFNIGEFYFNNLKDEFDKIKSIPKNKPKNKLYYNEIKNNSLIVHYDSALENENSSIYELEKDFNEKLIRKNPKCIVIDLRLNGGGSDYLFENIIMKIMQYQSKNRNVKIKLLIGRNSYSAAGDNALSILKVLDNVEVIGENSGFPVRMASGALNLFYVKRFQVLGTYCPKVFSNDYMLSDVYNHNYKNYDYINNTMTPDFHAEQSFADYMIGNDPAMNYALRDEGDSSLFDKIKNLKNNIRKH</sequence>
<dbReference type="SUPFAM" id="SSF52096">
    <property type="entry name" value="ClpP/crotonase"/>
    <property type="match status" value="1"/>
</dbReference>
<keyword evidence="1" id="KW-0472">Membrane</keyword>
<reference evidence="3" key="1">
    <citation type="submission" date="2017-04" db="EMBL/GenBank/DDBJ databases">
        <title>Finegoldia magna isolated from orthopedic joint implant-associated infections.</title>
        <authorList>
            <person name="Bjorklund S."/>
            <person name="Bruggemann H."/>
            <person name="Jensen A."/>
            <person name="Hellmark B."/>
            <person name="Soderquist B."/>
        </authorList>
    </citation>
    <scope>NUCLEOTIDE SEQUENCE [LARGE SCALE GENOMIC DNA]</scope>
    <source>
        <strain evidence="3">08T492</strain>
    </source>
</reference>
<dbReference type="InterPro" id="IPR029045">
    <property type="entry name" value="ClpP/crotonase-like_dom_sf"/>
</dbReference>
<dbReference type="AlphaFoldDB" id="A0A233VY11"/>
<gene>
    <name evidence="2" type="ORF">B9N56_06105</name>
</gene>
<proteinExistence type="predicted"/>
<dbReference type="EMBL" id="NDYI01000017">
    <property type="protein sequence ID" value="OXZ37269.1"/>
    <property type="molecule type" value="Genomic_DNA"/>
</dbReference>
<dbReference type="Proteomes" id="UP000215361">
    <property type="component" value="Unassembled WGS sequence"/>
</dbReference>
<evidence type="ECO:0000313" key="3">
    <source>
        <dbReference type="Proteomes" id="UP000215361"/>
    </source>
</evidence>